<comment type="caution">
    <text evidence="4">The sequence shown here is derived from an EMBL/GenBank/DDBJ whole genome shotgun (WGS) entry which is preliminary data.</text>
</comment>
<feature type="compositionally biased region" description="Gly residues" evidence="2">
    <location>
        <begin position="500"/>
        <end position="514"/>
    </location>
</feature>
<dbReference type="Gene3D" id="3.30.710.10">
    <property type="entry name" value="Potassium Channel Kv1.1, Chain A"/>
    <property type="match status" value="1"/>
</dbReference>
<dbReference type="AlphaFoldDB" id="A0A9W6BWG3"/>
<protein>
    <recommendedName>
        <fullName evidence="3">BTB domain-containing protein</fullName>
    </recommendedName>
</protein>
<feature type="region of interest" description="Disordered" evidence="2">
    <location>
        <begin position="55"/>
        <end position="81"/>
    </location>
</feature>
<dbReference type="InterPro" id="IPR011333">
    <property type="entry name" value="SKP1/BTB/POZ_sf"/>
</dbReference>
<dbReference type="EMBL" id="BRXU01000026">
    <property type="protein sequence ID" value="GLC59092.1"/>
    <property type="molecule type" value="Genomic_DNA"/>
</dbReference>
<dbReference type="CDD" id="cd18186">
    <property type="entry name" value="BTB_POZ_ZBTB_KLHL-like"/>
    <property type="match status" value="1"/>
</dbReference>
<feature type="compositionally biased region" description="Basic and acidic residues" evidence="2">
    <location>
        <begin position="55"/>
        <end position="66"/>
    </location>
</feature>
<keyword evidence="5" id="KW-1185">Reference proteome</keyword>
<sequence>MSARCWAYLSSLFGRKERSDCTVLFYLSPTAATENGKESCADLQPEQALGKQPGIERADGQQHGDTTENTPPTSDEACKEQSLDEACALRTVLGTLQAHDESESSGKRPQSSPLVDGRTKRRKTAQLGTGSWEEPLPADGGMAIGDLPAHTFVLCGGSERFQAQIDRWSQEQAASGALPPVLRVPLDDPADLPHALAAIKFMYTGKIDPSDLPSLLRVRRLAGYLQVEGCAEACDAALIASIQASTPGQPPPRKPSQKQQQAQQQTGWANLAGVLQVYHHRDLLRTELEPAAWRKVLHACRKQLGEQAALVAPAQQQQEQQQQQQQQQQGEVAPAGAEPPPTDADGGPPSLGQLLTWAFGDAPALMSDPKARHQMEDLPAAAMEALLGCHSFATDDEATVLLMVLTWLTANGYSVAPEPRKRLLKLVRLCMLNKTYLFRILPMLSQTVGISIEELRFLQEYSFSSADEQASMRKAAGNKYDFKSGWYATAWRPNPHDQADGGGGNGEGGSGRSGNGRYDWHIDAEEALRETAVQQQQPSTGRLAVGSFSGGLSHVVLNGFEWYPAVRCAGDQAAAGIYLFSSLPSVLELNGLSLREAVVLAQPGPCRLEVYKWRGEEEGGGRQVAWRGAFTDHSAAIGAGIGFDTAWPLKAQPSVPTGQGPEAADTVAPLAAAATPADDDPPQQQPQQPPQEPQPPLASWMPYLKDGKLWGCLRFGRRGQFCCCCQAEGR</sequence>
<proteinExistence type="predicted"/>
<dbReference type="InterPro" id="IPR000210">
    <property type="entry name" value="BTB/POZ_dom"/>
</dbReference>
<evidence type="ECO:0000256" key="1">
    <source>
        <dbReference type="ARBA" id="ARBA00004906"/>
    </source>
</evidence>
<feature type="domain" description="BTB" evidence="3">
    <location>
        <begin position="138"/>
        <end position="242"/>
    </location>
</feature>
<feature type="region of interest" description="Disordered" evidence="2">
    <location>
        <begin position="97"/>
        <end position="140"/>
    </location>
</feature>
<feature type="compositionally biased region" description="Low complexity" evidence="2">
    <location>
        <begin position="311"/>
        <end position="336"/>
    </location>
</feature>
<feature type="region of interest" description="Disordered" evidence="2">
    <location>
        <begin position="672"/>
        <end position="700"/>
    </location>
</feature>
<reference evidence="4 5" key="1">
    <citation type="journal article" date="2023" name="Commun. Biol.">
        <title>Reorganization of the ancestral sex-determining regions during the evolution of trioecy in Pleodorina starrii.</title>
        <authorList>
            <person name="Takahashi K."/>
            <person name="Suzuki S."/>
            <person name="Kawai-Toyooka H."/>
            <person name="Yamamoto K."/>
            <person name="Hamaji T."/>
            <person name="Ootsuki R."/>
            <person name="Yamaguchi H."/>
            <person name="Kawachi M."/>
            <person name="Higashiyama T."/>
            <person name="Nozaki H."/>
        </authorList>
    </citation>
    <scope>NUCLEOTIDE SEQUENCE [LARGE SCALE GENOMIC DNA]</scope>
    <source>
        <strain evidence="4 5">NIES-4479</strain>
    </source>
</reference>
<gene>
    <name evidence="4" type="primary">PLESTB002248</name>
    <name evidence="4" type="ORF">PLESTB_001447100</name>
</gene>
<dbReference type="SUPFAM" id="SSF54695">
    <property type="entry name" value="POZ domain"/>
    <property type="match status" value="1"/>
</dbReference>
<accession>A0A9W6BWG3</accession>
<evidence type="ECO:0000313" key="5">
    <source>
        <dbReference type="Proteomes" id="UP001165080"/>
    </source>
</evidence>
<feature type="region of interest" description="Disordered" evidence="2">
    <location>
        <begin position="311"/>
        <end position="352"/>
    </location>
</feature>
<evidence type="ECO:0000256" key="2">
    <source>
        <dbReference type="SAM" id="MobiDB-lite"/>
    </source>
</evidence>
<evidence type="ECO:0000313" key="4">
    <source>
        <dbReference type="EMBL" id="GLC59092.1"/>
    </source>
</evidence>
<feature type="region of interest" description="Disordered" evidence="2">
    <location>
        <begin position="244"/>
        <end position="265"/>
    </location>
</feature>
<comment type="pathway">
    <text evidence="1">Protein modification; protein ubiquitination.</text>
</comment>
<feature type="region of interest" description="Disordered" evidence="2">
    <location>
        <begin position="493"/>
        <end position="516"/>
    </location>
</feature>
<organism evidence="4 5">
    <name type="scientific">Pleodorina starrii</name>
    <dbReference type="NCBI Taxonomy" id="330485"/>
    <lineage>
        <taxon>Eukaryota</taxon>
        <taxon>Viridiplantae</taxon>
        <taxon>Chlorophyta</taxon>
        <taxon>core chlorophytes</taxon>
        <taxon>Chlorophyceae</taxon>
        <taxon>CS clade</taxon>
        <taxon>Chlamydomonadales</taxon>
        <taxon>Volvocaceae</taxon>
        <taxon>Pleodorina</taxon>
    </lineage>
</organism>
<dbReference type="SMART" id="SM00225">
    <property type="entry name" value="BTB"/>
    <property type="match status" value="1"/>
</dbReference>
<name>A0A9W6BWG3_9CHLO</name>
<feature type="compositionally biased region" description="Pro residues" evidence="2">
    <location>
        <begin position="683"/>
        <end position="696"/>
    </location>
</feature>
<dbReference type="InterPro" id="IPR051481">
    <property type="entry name" value="BTB-POZ/Galectin-3-binding"/>
</dbReference>
<dbReference type="PANTHER" id="PTHR24410:SF23">
    <property type="entry name" value="BTB DOMAIN-CONTAINING PROTEIN-RELATED"/>
    <property type="match status" value="1"/>
</dbReference>
<dbReference type="Proteomes" id="UP001165080">
    <property type="component" value="Unassembled WGS sequence"/>
</dbReference>
<dbReference type="PANTHER" id="PTHR24410">
    <property type="entry name" value="HL07962P-RELATED"/>
    <property type="match status" value="1"/>
</dbReference>
<evidence type="ECO:0000259" key="3">
    <source>
        <dbReference type="SMART" id="SM00225"/>
    </source>
</evidence>